<dbReference type="PANTHER" id="PTHR30096:SF0">
    <property type="entry name" value="4,5-DOPA DIOXYGENASE EXTRADIOL-LIKE PROTEIN"/>
    <property type="match status" value="1"/>
</dbReference>
<dbReference type="Gene3D" id="3.40.830.10">
    <property type="entry name" value="LigB-like"/>
    <property type="match status" value="1"/>
</dbReference>
<keyword evidence="4" id="KW-0862">Zinc</keyword>
<feature type="domain" description="Extradiol ring-cleavage dioxygenase class III enzyme subunit B" evidence="6">
    <location>
        <begin position="49"/>
        <end position="279"/>
    </location>
</feature>
<organism evidence="7 8">
    <name type="scientific">Streptomyces pactum</name>
    <dbReference type="NCBI Taxonomy" id="68249"/>
    <lineage>
        <taxon>Bacteria</taxon>
        <taxon>Bacillati</taxon>
        <taxon>Actinomycetota</taxon>
        <taxon>Actinomycetes</taxon>
        <taxon>Kitasatosporales</taxon>
        <taxon>Streptomycetaceae</taxon>
        <taxon>Streptomyces</taxon>
    </lineage>
</organism>
<dbReference type="Pfam" id="PF02900">
    <property type="entry name" value="LigB"/>
    <property type="match status" value="1"/>
</dbReference>
<dbReference type="PANTHER" id="PTHR30096">
    <property type="entry name" value="4,5-DOPA DIOXYGENASE EXTRADIOL-LIKE PROTEIN"/>
    <property type="match status" value="1"/>
</dbReference>
<dbReference type="OrthoDB" id="9790889at2"/>
<dbReference type="InterPro" id="IPR004183">
    <property type="entry name" value="Xdiol_dOase_suB"/>
</dbReference>
<comment type="cofactor">
    <cofactor evidence="1">
        <name>Zn(2+)</name>
        <dbReference type="ChEBI" id="CHEBI:29105"/>
    </cofactor>
</comment>
<dbReference type="SUPFAM" id="SSF53213">
    <property type="entry name" value="LigB-like"/>
    <property type="match status" value="1"/>
</dbReference>
<evidence type="ECO:0000256" key="3">
    <source>
        <dbReference type="ARBA" id="ARBA00022723"/>
    </source>
</evidence>
<evidence type="ECO:0000313" key="8">
    <source>
        <dbReference type="Proteomes" id="UP000189443"/>
    </source>
</evidence>
<dbReference type="Proteomes" id="UP000189443">
    <property type="component" value="Chromosome"/>
</dbReference>
<dbReference type="InterPro" id="IPR014436">
    <property type="entry name" value="Extradiol_dOase_DODA"/>
</dbReference>
<proteinExistence type="inferred from homology"/>
<keyword evidence="7" id="KW-0223">Dioxygenase</keyword>
<dbReference type="EMBL" id="CP019724">
    <property type="protein sequence ID" value="AQS71501.1"/>
    <property type="molecule type" value="Genomic_DNA"/>
</dbReference>
<accession>A0A1S6JIB4</accession>
<reference evidence="7 8" key="1">
    <citation type="submission" date="2017-02" db="EMBL/GenBank/DDBJ databases">
        <title>Streptomyces pactum ACT12 Genome sequencing and assembly.</title>
        <authorList>
            <person name="Xue Q."/>
            <person name="Yan X."/>
            <person name="Jia L."/>
            <person name="Yan H."/>
        </authorList>
    </citation>
    <scope>NUCLEOTIDE SEQUENCE [LARGE SCALE GENOMIC DNA]</scope>
    <source>
        <strain evidence="7 8">ACT12</strain>
    </source>
</reference>
<dbReference type="KEGG" id="spac:B1H29_35745"/>
<dbReference type="GO" id="GO:0008270">
    <property type="term" value="F:zinc ion binding"/>
    <property type="evidence" value="ECO:0007669"/>
    <property type="project" value="InterPro"/>
</dbReference>
<keyword evidence="3" id="KW-0479">Metal-binding</keyword>
<dbReference type="CDD" id="cd07363">
    <property type="entry name" value="45_DOPA_Dioxygenase"/>
    <property type="match status" value="1"/>
</dbReference>
<evidence type="ECO:0000256" key="2">
    <source>
        <dbReference type="ARBA" id="ARBA00007581"/>
    </source>
</evidence>
<dbReference type="AlphaFoldDB" id="A0A1S6JIB4"/>
<evidence type="ECO:0000256" key="4">
    <source>
        <dbReference type="ARBA" id="ARBA00022833"/>
    </source>
</evidence>
<evidence type="ECO:0000259" key="6">
    <source>
        <dbReference type="Pfam" id="PF02900"/>
    </source>
</evidence>
<evidence type="ECO:0000256" key="1">
    <source>
        <dbReference type="ARBA" id="ARBA00001947"/>
    </source>
</evidence>
<dbReference type="GO" id="GO:0016702">
    <property type="term" value="F:oxidoreductase activity, acting on single donors with incorporation of molecular oxygen, incorporation of two atoms of oxygen"/>
    <property type="evidence" value="ECO:0007669"/>
    <property type="project" value="UniProtKB-ARBA"/>
</dbReference>
<keyword evidence="8" id="KW-1185">Reference proteome</keyword>
<name>A0A1S6JIB4_9ACTN</name>
<sequence length="303" mass="32794">MTSSGSTTTATADARIPASHPFAAHLRHATALEAAEPHRLWSPQDGALPSLYLSHGGGPMPFESSEWLTPLHDWARSLPKPKAILIVSAHWESAPLSLSAARPDELVYDFGGFDALYHTFRYDTPDAGELARQVTGLMPGTERVHQHARRGLDHGAWVPLKIMYPNADIPVLQLSLPTEDPDRLLAIGARLRPLREQGVLVIGSGHMTHGLPFITQEMVRENKAPGWSADFDAWAADALARGDVSELARFRSAAPGMPYAHPTVEHFTPLFVTLGAATDPTGPVLTTLDGYGLGLSRRSFQAA</sequence>
<keyword evidence="5" id="KW-0560">Oxidoreductase</keyword>
<evidence type="ECO:0000256" key="5">
    <source>
        <dbReference type="ARBA" id="ARBA00023002"/>
    </source>
</evidence>
<dbReference type="GO" id="GO:0008198">
    <property type="term" value="F:ferrous iron binding"/>
    <property type="evidence" value="ECO:0007669"/>
    <property type="project" value="InterPro"/>
</dbReference>
<gene>
    <name evidence="7" type="ORF">B1H29_35745</name>
</gene>
<comment type="similarity">
    <text evidence="2">Belongs to the DODA-type extradiol aromatic ring-opening dioxygenase family.</text>
</comment>
<evidence type="ECO:0000313" key="7">
    <source>
        <dbReference type="EMBL" id="AQS71501.1"/>
    </source>
</evidence>
<protein>
    <submittedName>
        <fullName evidence="7">Dioxygenase</fullName>
    </submittedName>
</protein>
<dbReference type="RefSeq" id="WP_055420054.1">
    <property type="nucleotide sequence ID" value="NZ_CP019724.1"/>
</dbReference>